<organism evidence="1 2">
    <name type="scientific">Populus tomentosa</name>
    <name type="common">Chinese white poplar</name>
    <dbReference type="NCBI Taxonomy" id="118781"/>
    <lineage>
        <taxon>Eukaryota</taxon>
        <taxon>Viridiplantae</taxon>
        <taxon>Streptophyta</taxon>
        <taxon>Embryophyta</taxon>
        <taxon>Tracheophyta</taxon>
        <taxon>Spermatophyta</taxon>
        <taxon>Magnoliopsida</taxon>
        <taxon>eudicotyledons</taxon>
        <taxon>Gunneridae</taxon>
        <taxon>Pentapetalae</taxon>
        <taxon>rosids</taxon>
        <taxon>fabids</taxon>
        <taxon>Malpighiales</taxon>
        <taxon>Salicaceae</taxon>
        <taxon>Saliceae</taxon>
        <taxon>Populus</taxon>
    </lineage>
</organism>
<dbReference type="AlphaFoldDB" id="A0A8X8DLP4"/>
<dbReference type="Proteomes" id="UP000886885">
    <property type="component" value="Chromosome 1A"/>
</dbReference>
<gene>
    <name evidence="1" type="ORF">POTOM_003443</name>
</gene>
<sequence length="161" mass="18042">MFMKGKEKRCLAKVNDFCLALCSLLEDLMQKQCMHSRNFATLLTCLTKSKREWGQFNLPSQFLAKGIGILRVLKNLVRLEGFGVPISFIENGCSISNLSFSNLQKAATTTTDPKRTGSSDKDVSDAPFSARKLRKTIKSLHHFTAQSITLICSITLRFYPS</sequence>
<evidence type="ECO:0000313" key="2">
    <source>
        <dbReference type="Proteomes" id="UP000886885"/>
    </source>
</evidence>
<dbReference type="EMBL" id="JAAWWB010000001">
    <property type="protein sequence ID" value="KAG6794205.1"/>
    <property type="molecule type" value="Genomic_DNA"/>
</dbReference>
<proteinExistence type="predicted"/>
<name>A0A8X8DLP4_POPTO</name>
<evidence type="ECO:0000313" key="1">
    <source>
        <dbReference type="EMBL" id="KAG6794205.1"/>
    </source>
</evidence>
<keyword evidence="2" id="KW-1185">Reference proteome</keyword>
<accession>A0A8X8DLP4</accession>
<reference evidence="1" key="1">
    <citation type="journal article" date="2020" name="bioRxiv">
        <title>Hybrid origin of Populus tomentosa Carr. identified through genome sequencing and phylogenomic analysis.</title>
        <authorList>
            <person name="An X."/>
            <person name="Gao K."/>
            <person name="Chen Z."/>
            <person name="Li J."/>
            <person name="Yang X."/>
            <person name="Yang X."/>
            <person name="Zhou J."/>
            <person name="Guo T."/>
            <person name="Zhao T."/>
            <person name="Huang S."/>
            <person name="Miao D."/>
            <person name="Khan W.U."/>
            <person name="Rao P."/>
            <person name="Ye M."/>
            <person name="Lei B."/>
            <person name="Liao W."/>
            <person name="Wang J."/>
            <person name="Ji L."/>
            <person name="Li Y."/>
            <person name="Guo B."/>
            <person name="Mustafa N.S."/>
            <person name="Li S."/>
            <person name="Yun Q."/>
            <person name="Keller S.R."/>
            <person name="Mao J."/>
            <person name="Zhang R."/>
            <person name="Strauss S.H."/>
        </authorList>
    </citation>
    <scope>NUCLEOTIDE SEQUENCE</scope>
    <source>
        <strain evidence="1">GM15</strain>
        <tissue evidence="1">Leaf</tissue>
    </source>
</reference>
<comment type="caution">
    <text evidence="1">The sequence shown here is derived from an EMBL/GenBank/DDBJ whole genome shotgun (WGS) entry which is preliminary data.</text>
</comment>
<protein>
    <submittedName>
        <fullName evidence="1">Uncharacterized protein</fullName>
    </submittedName>
</protein>